<dbReference type="SUPFAM" id="SSF53474">
    <property type="entry name" value="alpha/beta-Hydrolases"/>
    <property type="match status" value="1"/>
</dbReference>
<dbReference type="PATRIC" id="fig|1367847.3.peg.834"/>
<feature type="chain" id="PRO_5004534778" evidence="2">
    <location>
        <begin position="29"/>
        <end position="309"/>
    </location>
</feature>
<dbReference type="PRINTS" id="PR00111">
    <property type="entry name" value="ABHYDROLASE"/>
</dbReference>
<reference evidence="4 5" key="1">
    <citation type="journal article" date="2014" name="BMC Genomics">
        <title>Architecture and functions of a multipartite genome of the methylotrophic bacterium Paracoccus aminophilus JCM 7686, containing primary and secondary chromids.</title>
        <authorList>
            <person name="Dziewit L."/>
            <person name="Czarnecki J."/>
            <person name="Wibberg D."/>
            <person name="Radlinska M."/>
            <person name="Mrozek P."/>
            <person name="Szymczak M."/>
            <person name="Schluter A."/>
            <person name="Puhler A."/>
            <person name="Bartosik D."/>
        </authorList>
    </citation>
    <scope>NUCLEOTIDE SEQUENCE [LARGE SCALE GENOMIC DNA]</scope>
    <source>
        <strain evidence="4">JCM 7686</strain>
    </source>
</reference>
<name>S5Y9F3_PARAH</name>
<dbReference type="RefSeq" id="WP_020949622.1">
    <property type="nucleotide sequence ID" value="NC_022041.1"/>
</dbReference>
<dbReference type="InterPro" id="IPR000639">
    <property type="entry name" value="Epox_hydrolase-like"/>
</dbReference>
<dbReference type="Pfam" id="PF00561">
    <property type="entry name" value="Abhydrolase_1"/>
    <property type="match status" value="1"/>
</dbReference>
<dbReference type="InterPro" id="IPR050266">
    <property type="entry name" value="AB_hydrolase_sf"/>
</dbReference>
<protein>
    <submittedName>
        <fullName evidence="4">Tropinesterase</fullName>
        <ecNumber evidence="4">3.1.1.10</ecNumber>
    </submittedName>
</protein>
<dbReference type="AlphaFoldDB" id="S5Y9F3"/>
<dbReference type="HOGENOM" id="CLU_020336_50_2_5"/>
<dbReference type="PANTHER" id="PTHR43798">
    <property type="entry name" value="MONOACYLGLYCEROL LIPASE"/>
    <property type="match status" value="1"/>
</dbReference>
<dbReference type="PANTHER" id="PTHR43798:SF31">
    <property type="entry name" value="AB HYDROLASE SUPERFAMILY PROTEIN YCLE"/>
    <property type="match status" value="1"/>
</dbReference>
<keyword evidence="5" id="KW-1185">Reference proteome</keyword>
<evidence type="ECO:0000313" key="5">
    <source>
        <dbReference type="Proteomes" id="UP000015480"/>
    </source>
</evidence>
<keyword evidence="2" id="KW-0732">Signal</keyword>
<keyword evidence="1 4" id="KW-0378">Hydrolase</keyword>
<dbReference type="STRING" id="1367847.JCM7686_0874"/>
<dbReference type="EMBL" id="CP006650">
    <property type="protein sequence ID" value="AGT07983.1"/>
    <property type="molecule type" value="Genomic_DNA"/>
</dbReference>
<evidence type="ECO:0000313" key="4">
    <source>
        <dbReference type="EMBL" id="AGT07983.1"/>
    </source>
</evidence>
<gene>
    <name evidence="4" type="ORF">JCM7686_0874</name>
</gene>
<dbReference type="GO" id="GO:0050357">
    <property type="term" value="F:tropinesterase activity"/>
    <property type="evidence" value="ECO:0007669"/>
    <property type="project" value="UniProtKB-EC"/>
</dbReference>
<dbReference type="KEGG" id="pami:JCM7686_0874"/>
<dbReference type="PRINTS" id="PR00412">
    <property type="entry name" value="EPOXHYDRLASE"/>
</dbReference>
<dbReference type="Proteomes" id="UP000015480">
    <property type="component" value="Chromosome"/>
</dbReference>
<evidence type="ECO:0000256" key="1">
    <source>
        <dbReference type="ARBA" id="ARBA00022801"/>
    </source>
</evidence>
<proteinExistence type="predicted"/>
<dbReference type="eggNOG" id="COG2267">
    <property type="taxonomic scope" value="Bacteria"/>
</dbReference>
<evidence type="ECO:0000256" key="2">
    <source>
        <dbReference type="SAM" id="SignalP"/>
    </source>
</evidence>
<feature type="domain" description="AB hydrolase-1" evidence="3">
    <location>
        <begin position="70"/>
        <end position="296"/>
    </location>
</feature>
<evidence type="ECO:0000259" key="3">
    <source>
        <dbReference type="Pfam" id="PF00561"/>
    </source>
</evidence>
<dbReference type="InterPro" id="IPR029058">
    <property type="entry name" value="AB_hydrolase_fold"/>
</dbReference>
<accession>S5Y9F3</accession>
<dbReference type="GO" id="GO:0016020">
    <property type="term" value="C:membrane"/>
    <property type="evidence" value="ECO:0007669"/>
    <property type="project" value="TreeGrafter"/>
</dbReference>
<dbReference type="EC" id="3.1.1.10" evidence="4"/>
<dbReference type="Gene3D" id="3.40.50.1820">
    <property type="entry name" value="alpha/beta hydrolase"/>
    <property type="match status" value="1"/>
</dbReference>
<dbReference type="InterPro" id="IPR000073">
    <property type="entry name" value="AB_hydrolase_1"/>
</dbReference>
<feature type="signal peptide" evidence="2">
    <location>
        <begin position="1"/>
        <end position="28"/>
    </location>
</feature>
<sequence>MRKALRAIALSAALTGLAVNFGGGTAFAAPVSLPDQAGWNDARQHVVTADGVDIAYVELGEAPETAVGLPIILIHGYTDNSRSWSLVAPVLRKELPGRRILAFDLRGHGASDAPSCCYGPDSLAHDIAGALDALQIKRADVVGHSLGSMTTAFLAATEPSRVNRIVLASVSTSSPPEATAWLWDNVPALPEQIDPNSKFMRDWYANPTPVSEDFLTHERAESAAVPHHVWMGVLQALTVLDWSKLAPRIEAPTAILWGDQDALFGPETQDKLRKTLPKAEFHQFTGLGHNFFWEQPEQAGEIISTFLKD</sequence>
<organism evidence="4 5">
    <name type="scientific">Paracoccus aminophilus JCM 7686</name>
    <dbReference type="NCBI Taxonomy" id="1367847"/>
    <lineage>
        <taxon>Bacteria</taxon>
        <taxon>Pseudomonadati</taxon>
        <taxon>Pseudomonadota</taxon>
        <taxon>Alphaproteobacteria</taxon>
        <taxon>Rhodobacterales</taxon>
        <taxon>Paracoccaceae</taxon>
        <taxon>Paracoccus</taxon>
    </lineage>
</organism>
<dbReference type="OrthoDB" id="9808398at2"/>